<evidence type="ECO:0000313" key="3">
    <source>
        <dbReference type="Proteomes" id="UP000218543"/>
    </source>
</evidence>
<proteinExistence type="predicted"/>
<dbReference type="PROSITE" id="PS51257">
    <property type="entry name" value="PROKAR_LIPOPROTEIN"/>
    <property type="match status" value="1"/>
</dbReference>
<feature type="transmembrane region" description="Helical" evidence="1">
    <location>
        <begin position="43"/>
        <end position="74"/>
    </location>
</feature>
<keyword evidence="1" id="KW-0472">Membrane</keyword>
<protein>
    <recommendedName>
        <fullName evidence="4">Phosphoethanolamine transferase</fullName>
    </recommendedName>
</protein>
<accession>A0A2A2CCA1</accession>
<keyword evidence="1" id="KW-0812">Transmembrane</keyword>
<organism evidence="2 3">
    <name type="scientific">Escherichia coli</name>
    <dbReference type="NCBI Taxonomy" id="562"/>
    <lineage>
        <taxon>Bacteria</taxon>
        <taxon>Pseudomonadati</taxon>
        <taxon>Pseudomonadota</taxon>
        <taxon>Gammaproteobacteria</taxon>
        <taxon>Enterobacterales</taxon>
        <taxon>Enterobacteriaceae</taxon>
        <taxon>Escherichia</taxon>
    </lineage>
</organism>
<keyword evidence="1" id="KW-1133">Transmembrane helix</keyword>
<name>A0A2A2CCA1_ECOLX</name>
<evidence type="ECO:0000256" key="1">
    <source>
        <dbReference type="SAM" id="Phobius"/>
    </source>
</evidence>
<evidence type="ECO:0008006" key="4">
    <source>
        <dbReference type="Google" id="ProtNLM"/>
    </source>
</evidence>
<evidence type="ECO:0000313" key="2">
    <source>
        <dbReference type="EMBL" id="PAU25151.1"/>
    </source>
</evidence>
<comment type="caution">
    <text evidence="2">The sequence shown here is derived from an EMBL/GenBank/DDBJ whole genome shotgun (WGS) entry which is preliminary data.</text>
</comment>
<feature type="non-terminal residue" evidence="2">
    <location>
        <position position="95"/>
    </location>
</feature>
<dbReference type="EMBL" id="MRVZ01000017">
    <property type="protein sequence ID" value="PAU25151.1"/>
    <property type="molecule type" value="Genomic_DNA"/>
</dbReference>
<sequence length="95" mass="10482">MNIRKLFCPGNTPRILLFLFFFVVSAITTIACGYTEKNATGNVLLLFLLLLLAHRNTLTSITALLFLFCCALYAPAGMTYGKINNSFIVALLQTT</sequence>
<dbReference type="Proteomes" id="UP000218543">
    <property type="component" value="Unassembled WGS sequence"/>
</dbReference>
<gene>
    <name evidence="2" type="ORF">BTQ06_06115</name>
</gene>
<reference evidence="2 3" key="1">
    <citation type="submission" date="2016-12" db="EMBL/GenBank/DDBJ databases">
        <title>Real-Time Genomic Investigation Underlying the Public Health Response to a Shiga Toxin-Producing Escherichia Coli O26:H11 Outbreak in a Nursery.</title>
        <authorList>
            <person name="Ferdous M."/>
            <person name="Moran-Gilad J."/>
            <person name="Rossen J.W."/>
            <person name="Gdalevich M."/>
        </authorList>
    </citation>
    <scope>NUCLEOTIDE SEQUENCE [LARGE SCALE GENOMIC DNA]</scope>
    <source>
        <strain evidence="2 3">STEC 514-2</strain>
    </source>
</reference>
<dbReference type="AlphaFoldDB" id="A0A2A2CCA1"/>